<evidence type="ECO:0000313" key="11">
    <source>
        <dbReference type="Proteomes" id="UP000799291"/>
    </source>
</evidence>
<dbReference type="PANTHER" id="PTHR24223:SF269">
    <property type="entry name" value="ABC MULTIDRUG TRANSPORTER (EUROFUNG)-RELATED"/>
    <property type="match status" value="1"/>
</dbReference>
<dbReference type="GO" id="GO:0005524">
    <property type="term" value="F:ATP binding"/>
    <property type="evidence" value="ECO:0007669"/>
    <property type="project" value="UniProtKB-KW"/>
</dbReference>
<evidence type="ECO:0000313" key="10">
    <source>
        <dbReference type="EMBL" id="KAF2688653.1"/>
    </source>
</evidence>
<evidence type="ECO:0000256" key="8">
    <source>
        <dbReference type="SAM" id="Phobius"/>
    </source>
</evidence>
<dbReference type="GO" id="GO:0016020">
    <property type="term" value="C:membrane"/>
    <property type="evidence" value="ECO:0007669"/>
    <property type="project" value="UniProtKB-SubCell"/>
</dbReference>
<dbReference type="CDD" id="cd18580">
    <property type="entry name" value="ABC_6TM_ABCC_D2"/>
    <property type="match status" value="1"/>
</dbReference>
<feature type="transmembrane region" description="Helical" evidence="8">
    <location>
        <begin position="156"/>
        <end position="176"/>
    </location>
</feature>
<evidence type="ECO:0000256" key="4">
    <source>
        <dbReference type="ARBA" id="ARBA00022741"/>
    </source>
</evidence>
<dbReference type="EMBL" id="MU005573">
    <property type="protein sequence ID" value="KAF2688653.1"/>
    <property type="molecule type" value="Genomic_DNA"/>
</dbReference>
<dbReference type="InterPro" id="IPR050173">
    <property type="entry name" value="ABC_transporter_C-like"/>
</dbReference>
<organism evidence="10 11">
    <name type="scientific">Lentithecium fluviatile CBS 122367</name>
    <dbReference type="NCBI Taxonomy" id="1168545"/>
    <lineage>
        <taxon>Eukaryota</taxon>
        <taxon>Fungi</taxon>
        <taxon>Dikarya</taxon>
        <taxon>Ascomycota</taxon>
        <taxon>Pezizomycotina</taxon>
        <taxon>Dothideomycetes</taxon>
        <taxon>Pleosporomycetidae</taxon>
        <taxon>Pleosporales</taxon>
        <taxon>Massarineae</taxon>
        <taxon>Lentitheciaceae</taxon>
        <taxon>Lentithecium</taxon>
    </lineage>
</organism>
<dbReference type="InterPro" id="IPR036640">
    <property type="entry name" value="ABC1_TM_sf"/>
</dbReference>
<dbReference type="InterPro" id="IPR044726">
    <property type="entry name" value="ABCC_6TM_D2"/>
</dbReference>
<comment type="subcellular location">
    <subcellularLocation>
        <location evidence="1">Membrane</location>
        <topology evidence="1">Multi-pass membrane protein</topology>
    </subcellularLocation>
</comment>
<dbReference type="Proteomes" id="UP000799291">
    <property type="component" value="Unassembled WGS sequence"/>
</dbReference>
<feature type="transmembrane region" description="Helical" evidence="8">
    <location>
        <begin position="182"/>
        <end position="198"/>
    </location>
</feature>
<keyword evidence="5" id="KW-0067">ATP-binding</keyword>
<dbReference type="PROSITE" id="PS50929">
    <property type="entry name" value="ABC_TM1F"/>
    <property type="match status" value="1"/>
</dbReference>
<feature type="domain" description="ABC transmembrane type-1" evidence="9">
    <location>
        <begin position="107"/>
        <end position="243"/>
    </location>
</feature>
<gene>
    <name evidence="10" type="ORF">K458DRAFT_384834</name>
</gene>
<reference evidence="10" key="1">
    <citation type="journal article" date="2020" name="Stud. Mycol.">
        <title>101 Dothideomycetes genomes: a test case for predicting lifestyles and emergence of pathogens.</title>
        <authorList>
            <person name="Haridas S."/>
            <person name="Albert R."/>
            <person name="Binder M."/>
            <person name="Bloem J."/>
            <person name="Labutti K."/>
            <person name="Salamov A."/>
            <person name="Andreopoulos B."/>
            <person name="Baker S."/>
            <person name="Barry K."/>
            <person name="Bills G."/>
            <person name="Bluhm B."/>
            <person name="Cannon C."/>
            <person name="Castanera R."/>
            <person name="Culley D."/>
            <person name="Daum C."/>
            <person name="Ezra D."/>
            <person name="Gonzalez J."/>
            <person name="Henrissat B."/>
            <person name="Kuo A."/>
            <person name="Liang C."/>
            <person name="Lipzen A."/>
            <person name="Lutzoni F."/>
            <person name="Magnuson J."/>
            <person name="Mondo S."/>
            <person name="Nolan M."/>
            <person name="Ohm R."/>
            <person name="Pangilinan J."/>
            <person name="Park H.-J."/>
            <person name="Ramirez L."/>
            <person name="Alfaro M."/>
            <person name="Sun H."/>
            <person name="Tritt A."/>
            <person name="Yoshinaga Y."/>
            <person name="Zwiers L.-H."/>
            <person name="Turgeon B."/>
            <person name="Goodwin S."/>
            <person name="Spatafora J."/>
            <person name="Crous P."/>
            <person name="Grigoriev I."/>
        </authorList>
    </citation>
    <scope>NUCLEOTIDE SEQUENCE</scope>
    <source>
        <strain evidence="10">CBS 122367</strain>
    </source>
</reference>
<dbReference type="AlphaFoldDB" id="A0A6G1JET7"/>
<dbReference type="InterPro" id="IPR011527">
    <property type="entry name" value="ABC1_TM_dom"/>
</dbReference>
<evidence type="ECO:0000256" key="2">
    <source>
        <dbReference type="ARBA" id="ARBA00022448"/>
    </source>
</evidence>
<keyword evidence="4" id="KW-0547">Nucleotide-binding</keyword>
<keyword evidence="11" id="KW-1185">Reference proteome</keyword>
<protein>
    <recommendedName>
        <fullName evidence="9">ABC transmembrane type-1 domain-containing protein</fullName>
    </recommendedName>
</protein>
<evidence type="ECO:0000256" key="1">
    <source>
        <dbReference type="ARBA" id="ARBA00004141"/>
    </source>
</evidence>
<dbReference type="OrthoDB" id="6500128at2759"/>
<dbReference type="PANTHER" id="PTHR24223">
    <property type="entry name" value="ATP-BINDING CASSETTE SUB-FAMILY C"/>
    <property type="match status" value="1"/>
</dbReference>
<dbReference type="Gene3D" id="1.20.1560.10">
    <property type="entry name" value="ABC transporter type 1, transmembrane domain"/>
    <property type="match status" value="1"/>
</dbReference>
<dbReference type="SUPFAM" id="SSF90123">
    <property type="entry name" value="ABC transporter transmembrane region"/>
    <property type="match status" value="1"/>
</dbReference>
<proteinExistence type="predicted"/>
<keyword evidence="7 8" id="KW-0472">Membrane</keyword>
<keyword evidence="2" id="KW-0813">Transport</keyword>
<sequence>MRHVLAAQQMGWLRQSPEHPSHTKLQGTIEDHITGNDRPQSTNKAQEYLEEQEDDPTVHSKPTGVYRLYFKAIDKDDVTLSTKAVLTETHVSQLSGRNGGQTRMRVIMASVKVTIEVFTQLLSAALSAPLSFYEKTDTGTTSNRFSQDMQLVDSELPFALLNVFCSGLILIGQLFLIINASYYLAISFLVIFIVLWTLQKIHLRTSRRLQHLELESKTLLYTQFLESPDGLATIRAYSWMQPFKVLNYTRLETSQRPFYLPFCM</sequence>
<evidence type="ECO:0000256" key="3">
    <source>
        <dbReference type="ARBA" id="ARBA00022692"/>
    </source>
</evidence>
<keyword evidence="6 8" id="KW-1133">Transmembrane helix</keyword>
<evidence type="ECO:0000256" key="6">
    <source>
        <dbReference type="ARBA" id="ARBA00022989"/>
    </source>
</evidence>
<evidence type="ECO:0000256" key="5">
    <source>
        <dbReference type="ARBA" id="ARBA00022840"/>
    </source>
</evidence>
<dbReference type="GO" id="GO:0140359">
    <property type="term" value="F:ABC-type transporter activity"/>
    <property type="evidence" value="ECO:0007669"/>
    <property type="project" value="InterPro"/>
</dbReference>
<keyword evidence="3 8" id="KW-0812">Transmembrane</keyword>
<dbReference type="Pfam" id="PF00664">
    <property type="entry name" value="ABC_membrane"/>
    <property type="match status" value="1"/>
</dbReference>
<evidence type="ECO:0000259" key="9">
    <source>
        <dbReference type="PROSITE" id="PS50929"/>
    </source>
</evidence>
<name>A0A6G1JET7_9PLEO</name>
<evidence type="ECO:0000256" key="7">
    <source>
        <dbReference type="ARBA" id="ARBA00023136"/>
    </source>
</evidence>
<accession>A0A6G1JET7</accession>